<comment type="caution">
    <text evidence="7">The sequence shown here is derived from an EMBL/GenBank/DDBJ whole genome shotgun (WGS) entry which is preliminary data.</text>
</comment>
<dbReference type="PANTHER" id="PTHR19918">
    <property type="entry name" value="CELL DIVISION CYCLE 20 CDC20 FIZZY -RELATED"/>
    <property type="match status" value="1"/>
</dbReference>
<keyword evidence="5" id="KW-1133">Transmembrane helix</keyword>
<keyword evidence="5" id="KW-0472">Membrane</keyword>
<feature type="repeat" description="WD" evidence="4">
    <location>
        <begin position="388"/>
        <end position="432"/>
    </location>
</feature>
<evidence type="ECO:0000256" key="1">
    <source>
        <dbReference type="ARBA" id="ARBA00022574"/>
    </source>
</evidence>
<evidence type="ECO:0000313" key="7">
    <source>
        <dbReference type="EMBL" id="CAD8060230.1"/>
    </source>
</evidence>
<feature type="domain" description="CDC20/Fizzy WD40" evidence="6">
    <location>
        <begin position="217"/>
        <end position="507"/>
    </location>
</feature>
<reference evidence="7" key="1">
    <citation type="submission" date="2021-01" db="EMBL/GenBank/DDBJ databases">
        <authorList>
            <consortium name="Genoscope - CEA"/>
            <person name="William W."/>
        </authorList>
    </citation>
    <scope>NUCLEOTIDE SEQUENCE</scope>
</reference>
<dbReference type="Pfam" id="PF24807">
    <property type="entry name" value="WD40_CDC20-Fz"/>
    <property type="match status" value="1"/>
</dbReference>
<dbReference type="GO" id="GO:0010997">
    <property type="term" value="F:anaphase-promoting complex binding"/>
    <property type="evidence" value="ECO:0007669"/>
    <property type="project" value="InterPro"/>
</dbReference>
<dbReference type="EMBL" id="CAJJDN010000014">
    <property type="protein sequence ID" value="CAD8060230.1"/>
    <property type="molecule type" value="Genomic_DNA"/>
</dbReference>
<dbReference type="AlphaFoldDB" id="A0A8S1KXJ6"/>
<keyword evidence="8" id="KW-1185">Reference proteome</keyword>
<evidence type="ECO:0000256" key="4">
    <source>
        <dbReference type="PROSITE-ProRule" id="PRU00221"/>
    </source>
</evidence>
<dbReference type="PROSITE" id="PS00678">
    <property type="entry name" value="WD_REPEATS_1"/>
    <property type="match status" value="1"/>
</dbReference>
<proteinExistence type="predicted"/>
<gene>
    <name evidence="7" type="ORF">PSON_ATCC_30995.1.T0140180</name>
</gene>
<evidence type="ECO:0000259" key="6">
    <source>
        <dbReference type="Pfam" id="PF24807"/>
    </source>
</evidence>
<dbReference type="InterPro" id="IPR033010">
    <property type="entry name" value="Cdc20/Fizzy"/>
</dbReference>
<dbReference type="Proteomes" id="UP000692954">
    <property type="component" value="Unassembled WGS sequence"/>
</dbReference>
<dbReference type="GO" id="GO:1905786">
    <property type="term" value="P:positive regulation of anaphase-promoting complex-dependent catabolic process"/>
    <property type="evidence" value="ECO:0007669"/>
    <property type="project" value="TreeGrafter"/>
</dbReference>
<name>A0A8S1KXJ6_9CILI</name>
<dbReference type="CDD" id="cd00200">
    <property type="entry name" value="WD40"/>
    <property type="match status" value="1"/>
</dbReference>
<dbReference type="PANTHER" id="PTHR19918:SF1">
    <property type="entry name" value="FIZZY-RELATED PROTEIN HOMOLOG"/>
    <property type="match status" value="1"/>
</dbReference>
<evidence type="ECO:0000256" key="2">
    <source>
        <dbReference type="ARBA" id="ARBA00022737"/>
    </source>
</evidence>
<evidence type="ECO:0000256" key="3">
    <source>
        <dbReference type="ARBA" id="ARBA00023306"/>
    </source>
</evidence>
<keyword evidence="3" id="KW-0131">Cell cycle</keyword>
<dbReference type="GO" id="GO:0031145">
    <property type="term" value="P:anaphase-promoting complex-dependent catabolic process"/>
    <property type="evidence" value="ECO:0007669"/>
    <property type="project" value="TreeGrafter"/>
</dbReference>
<feature type="repeat" description="WD" evidence="4">
    <location>
        <begin position="345"/>
        <end position="379"/>
    </location>
</feature>
<keyword evidence="5" id="KW-0812">Transmembrane</keyword>
<keyword evidence="1 4" id="KW-0853">WD repeat</keyword>
<dbReference type="InterPro" id="IPR056150">
    <property type="entry name" value="WD40_CDC20-Fz"/>
</dbReference>
<dbReference type="PROSITE" id="PS50294">
    <property type="entry name" value="WD_REPEATS_REGION"/>
    <property type="match status" value="1"/>
</dbReference>
<organism evidence="7 8">
    <name type="scientific">Paramecium sonneborni</name>
    <dbReference type="NCBI Taxonomy" id="65129"/>
    <lineage>
        <taxon>Eukaryota</taxon>
        <taxon>Sar</taxon>
        <taxon>Alveolata</taxon>
        <taxon>Ciliophora</taxon>
        <taxon>Intramacronucleata</taxon>
        <taxon>Oligohymenophorea</taxon>
        <taxon>Peniculida</taxon>
        <taxon>Parameciidae</taxon>
        <taxon>Paramecium</taxon>
    </lineage>
</organism>
<dbReference type="GO" id="GO:0005680">
    <property type="term" value="C:anaphase-promoting complex"/>
    <property type="evidence" value="ECO:0007669"/>
    <property type="project" value="TreeGrafter"/>
</dbReference>
<dbReference type="OrthoDB" id="293782at2759"/>
<accession>A0A8S1KXJ6</accession>
<protein>
    <recommendedName>
        <fullName evidence="6">CDC20/Fizzy WD40 domain-containing protein</fullName>
    </recommendedName>
</protein>
<dbReference type="SMART" id="SM00320">
    <property type="entry name" value="WD40"/>
    <property type="match status" value="6"/>
</dbReference>
<dbReference type="PROSITE" id="PS50082">
    <property type="entry name" value="WD_REPEATS_2"/>
    <property type="match status" value="3"/>
</dbReference>
<feature type="transmembrane region" description="Helical" evidence="5">
    <location>
        <begin position="20"/>
        <end position="38"/>
    </location>
</feature>
<evidence type="ECO:0000313" key="8">
    <source>
        <dbReference type="Proteomes" id="UP000692954"/>
    </source>
</evidence>
<sequence>MLLKKRAIFRFVMLNKSDKVFINGFIMYFLIDHSYYIYNFKNPLQNFQMQLVQQFVSYFTRLDYSKFKHLFAQILQRDFNLVIYQVSYLILGSESICSLNFSSISIKQIQLYLNALQTQRTKALTVPEKVNLNDFQFYMVEEKEREQKNELDLNERLRMEGSQAKYNYFLKQNIFESKSESSLFVYKRQQCKYKPYIINDKCPSPVRKISNTPYKVLDAPYLKDDFYCQLVDWSSKNQIGVGLDNSVYTWNAQTSETIQLLEIEAPSYISAVKWCYRNDLMAVGDDNGTVRIYDINKGAILQTYENHDRRVGCLDWNGLCITSGSRDKTILLQDIRTKNDFEIKFSFHKQEVCGLQWSPNESYLASGGNDNNVIIHNIRMSNKPLYIFRDHSAAIKALAWSPKENNILCSGGGTTDKSIKFWNISNGQLQKSIDTGSQVCSVKWSINTNEIVTTHGYSLNQIIIWKLPKIERIAVLHGHSLRVLYLALSPDGENAVTGSGDQTLRLWKLFPQIHQTSFSSHISLIKQANLDIR</sequence>
<dbReference type="GO" id="GO:1990757">
    <property type="term" value="F:ubiquitin ligase activator activity"/>
    <property type="evidence" value="ECO:0007669"/>
    <property type="project" value="TreeGrafter"/>
</dbReference>
<dbReference type="InterPro" id="IPR019775">
    <property type="entry name" value="WD40_repeat_CS"/>
</dbReference>
<feature type="repeat" description="WD" evidence="4">
    <location>
        <begin position="476"/>
        <end position="509"/>
    </location>
</feature>
<dbReference type="InterPro" id="IPR001680">
    <property type="entry name" value="WD40_rpt"/>
</dbReference>
<evidence type="ECO:0000256" key="5">
    <source>
        <dbReference type="SAM" id="Phobius"/>
    </source>
</evidence>
<keyword evidence="2" id="KW-0677">Repeat</keyword>